<evidence type="ECO:0000256" key="1">
    <source>
        <dbReference type="SAM" id="MobiDB-lite"/>
    </source>
</evidence>
<gene>
    <name evidence="2" type="ORF">K435DRAFT_783492</name>
</gene>
<dbReference type="EMBL" id="ML179568">
    <property type="protein sequence ID" value="THU85041.1"/>
    <property type="molecule type" value="Genomic_DNA"/>
</dbReference>
<dbReference type="OrthoDB" id="3198848at2759"/>
<evidence type="ECO:0000313" key="3">
    <source>
        <dbReference type="Proteomes" id="UP000297245"/>
    </source>
</evidence>
<accession>A0A4S8L8Z7</accession>
<dbReference type="Proteomes" id="UP000297245">
    <property type="component" value="Unassembled WGS sequence"/>
</dbReference>
<feature type="compositionally biased region" description="Polar residues" evidence="1">
    <location>
        <begin position="152"/>
        <end position="166"/>
    </location>
</feature>
<name>A0A4S8L8Z7_DENBC</name>
<proteinExistence type="predicted"/>
<keyword evidence="3" id="KW-1185">Reference proteome</keyword>
<dbReference type="AlphaFoldDB" id="A0A4S8L8Z7"/>
<reference evidence="2 3" key="1">
    <citation type="journal article" date="2019" name="Nat. Ecol. Evol.">
        <title>Megaphylogeny resolves global patterns of mushroom evolution.</title>
        <authorList>
            <person name="Varga T."/>
            <person name="Krizsan K."/>
            <person name="Foldi C."/>
            <person name="Dima B."/>
            <person name="Sanchez-Garcia M."/>
            <person name="Sanchez-Ramirez S."/>
            <person name="Szollosi G.J."/>
            <person name="Szarkandi J.G."/>
            <person name="Papp V."/>
            <person name="Albert L."/>
            <person name="Andreopoulos W."/>
            <person name="Angelini C."/>
            <person name="Antonin V."/>
            <person name="Barry K.W."/>
            <person name="Bougher N.L."/>
            <person name="Buchanan P."/>
            <person name="Buyck B."/>
            <person name="Bense V."/>
            <person name="Catcheside P."/>
            <person name="Chovatia M."/>
            <person name="Cooper J."/>
            <person name="Damon W."/>
            <person name="Desjardin D."/>
            <person name="Finy P."/>
            <person name="Geml J."/>
            <person name="Haridas S."/>
            <person name="Hughes K."/>
            <person name="Justo A."/>
            <person name="Karasinski D."/>
            <person name="Kautmanova I."/>
            <person name="Kiss B."/>
            <person name="Kocsube S."/>
            <person name="Kotiranta H."/>
            <person name="LaButti K.M."/>
            <person name="Lechner B.E."/>
            <person name="Liimatainen K."/>
            <person name="Lipzen A."/>
            <person name="Lukacs Z."/>
            <person name="Mihaltcheva S."/>
            <person name="Morgado L.N."/>
            <person name="Niskanen T."/>
            <person name="Noordeloos M.E."/>
            <person name="Ohm R.A."/>
            <person name="Ortiz-Santana B."/>
            <person name="Ovrebo C."/>
            <person name="Racz N."/>
            <person name="Riley R."/>
            <person name="Savchenko A."/>
            <person name="Shiryaev A."/>
            <person name="Soop K."/>
            <person name="Spirin V."/>
            <person name="Szebenyi C."/>
            <person name="Tomsovsky M."/>
            <person name="Tulloss R.E."/>
            <person name="Uehling J."/>
            <person name="Grigoriev I.V."/>
            <person name="Vagvolgyi C."/>
            <person name="Papp T."/>
            <person name="Martin F.M."/>
            <person name="Miettinen O."/>
            <person name="Hibbett D.S."/>
            <person name="Nagy L.G."/>
        </authorList>
    </citation>
    <scope>NUCLEOTIDE SEQUENCE [LARGE SCALE GENOMIC DNA]</scope>
    <source>
        <strain evidence="2 3">CBS 962.96</strain>
    </source>
</reference>
<sequence length="185" mass="20344">MPSHSRSSHSSSNHTQVHHTVPDIITYRLDEALVYVRPSTNYKEAISLAIKEYPSELGNISPRRITFTIQASMNGTRRTVRISESAWEKSISTMVKGEVIAIEILPEITITTSATVDAPPPKYIADKLSDSECSPTSTSSDEPRSPEGLAATTESTNRSSVHSRPSSPGLRQLCPSFKRVTFLSR</sequence>
<evidence type="ECO:0000313" key="2">
    <source>
        <dbReference type="EMBL" id="THU85041.1"/>
    </source>
</evidence>
<feature type="region of interest" description="Disordered" evidence="1">
    <location>
        <begin position="119"/>
        <end position="172"/>
    </location>
</feature>
<protein>
    <submittedName>
        <fullName evidence="2">Uncharacterized protein</fullName>
    </submittedName>
</protein>
<organism evidence="2 3">
    <name type="scientific">Dendrothele bispora (strain CBS 962.96)</name>
    <dbReference type="NCBI Taxonomy" id="1314807"/>
    <lineage>
        <taxon>Eukaryota</taxon>
        <taxon>Fungi</taxon>
        <taxon>Dikarya</taxon>
        <taxon>Basidiomycota</taxon>
        <taxon>Agaricomycotina</taxon>
        <taxon>Agaricomycetes</taxon>
        <taxon>Agaricomycetidae</taxon>
        <taxon>Agaricales</taxon>
        <taxon>Agaricales incertae sedis</taxon>
        <taxon>Dendrothele</taxon>
    </lineage>
</organism>
<feature type="compositionally biased region" description="Low complexity" evidence="1">
    <location>
        <begin position="131"/>
        <end position="140"/>
    </location>
</feature>